<proteinExistence type="predicted"/>
<dbReference type="GO" id="GO:0009086">
    <property type="term" value="P:methionine biosynthetic process"/>
    <property type="evidence" value="ECO:0007669"/>
    <property type="project" value="InterPro"/>
</dbReference>
<dbReference type="Proteomes" id="UP000178606">
    <property type="component" value="Unassembled WGS sequence"/>
</dbReference>
<evidence type="ECO:0000313" key="6">
    <source>
        <dbReference type="EMBL" id="OGG56602.1"/>
    </source>
</evidence>
<feature type="binding site" evidence="3 4">
    <location>
        <position position="277"/>
    </location>
    <ligand>
        <name>Zn(2+)</name>
        <dbReference type="ChEBI" id="CHEBI:29105"/>
    </ligand>
</feature>
<gene>
    <name evidence="6" type="ORF">A3F84_02500</name>
</gene>
<dbReference type="PANTHER" id="PTHR11103">
    <property type="entry name" value="SLR1189 PROTEIN"/>
    <property type="match status" value="1"/>
</dbReference>
<dbReference type="InterPro" id="IPR017226">
    <property type="entry name" value="BHMT-like"/>
</dbReference>
<dbReference type="Pfam" id="PF02574">
    <property type="entry name" value="S-methyl_trans"/>
    <property type="match status" value="1"/>
</dbReference>
<keyword evidence="2 4" id="KW-0808">Transferase</keyword>
<dbReference type="Gene3D" id="3.20.20.330">
    <property type="entry name" value="Homocysteine-binding-like domain"/>
    <property type="match status" value="1"/>
</dbReference>
<keyword evidence="3 4" id="KW-0862">Zinc</keyword>
<evidence type="ECO:0000256" key="3">
    <source>
        <dbReference type="PIRSR" id="PIRSR037505-2"/>
    </source>
</evidence>
<protein>
    <recommendedName>
        <fullName evidence="5">Hcy-binding domain-containing protein</fullName>
    </recommendedName>
</protein>
<dbReference type="GO" id="GO:0008270">
    <property type="term" value="F:zinc ion binding"/>
    <property type="evidence" value="ECO:0007669"/>
    <property type="project" value="InterPro"/>
</dbReference>
<dbReference type="GO" id="GO:0008168">
    <property type="term" value="F:methyltransferase activity"/>
    <property type="evidence" value="ECO:0007669"/>
    <property type="project" value="UniProtKB-UniRule"/>
</dbReference>
<evidence type="ECO:0000256" key="1">
    <source>
        <dbReference type="ARBA" id="ARBA00022603"/>
    </source>
</evidence>
<feature type="binding site" evidence="3 4">
    <location>
        <position position="203"/>
    </location>
    <ligand>
        <name>Zn(2+)</name>
        <dbReference type="ChEBI" id="CHEBI:29105"/>
    </ligand>
</feature>
<accession>A0A1F6D6H5</accession>
<evidence type="ECO:0000256" key="4">
    <source>
        <dbReference type="PROSITE-ProRule" id="PRU00333"/>
    </source>
</evidence>
<dbReference type="EMBL" id="MFKF01000025">
    <property type="protein sequence ID" value="OGG56602.1"/>
    <property type="molecule type" value="Genomic_DNA"/>
</dbReference>
<evidence type="ECO:0000313" key="7">
    <source>
        <dbReference type="Proteomes" id="UP000178606"/>
    </source>
</evidence>
<dbReference type="InterPro" id="IPR003726">
    <property type="entry name" value="HCY_dom"/>
</dbReference>
<dbReference type="AlphaFoldDB" id="A0A1F6D6H5"/>
<dbReference type="SUPFAM" id="SSF82282">
    <property type="entry name" value="Homocysteine S-methyltransferase"/>
    <property type="match status" value="1"/>
</dbReference>
<feature type="binding site" evidence="3 4">
    <location>
        <position position="276"/>
    </location>
    <ligand>
        <name>Zn(2+)</name>
        <dbReference type="ChEBI" id="CHEBI:29105"/>
    </ligand>
</feature>
<feature type="domain" description="Hcy-binding" evidence="5">
    <location>
        <begin position="1"/>
        <end position="291"/>
    </location>
</feature>
<dbReference type="PROSITE" id="PS50970">
    <property type="entry name" value="HCY"/>
    <property type="match status" value="1"/>
</dbReference>
<keyword evidence="3 4" id="KW-0479">Metal-binding</keyword>
<dbReference type="GO" id="GO:0032259">
    <property type="term" value="P:methylation"/>
    <property type="evidence" value="ECO:0007669"/>
    <property type="project" value="UniProtKB-KW"/>
</dbReference>
<reference evidence="6 7" key="1">
    <citation type="journal article" date="2016" name="Nat. Commun.">
        <title>Thousands of microbial genomes shed light on interconnected biogeochemical processes in an aquifer system.</title>
        <authorList>
            <person name="Anantharaman K."/>
            <person name="Brown C.T."/>
            <person name="Hug L.A."/>
            <person name="Sharon I."/>
            <person name="Castelle C.J."/>
            <person name="Probst A.J."/>
            <person name="Thomas B.C."/>
            <person name="Singh A."/>
            <person name="Wilkins M.J."/>
            <person name="Karaoz U."/>
            <person name="Brodie E.L."/>
            <person name="Williams K.H."/>
            <person name="Hubbard S.S."/>
            <person name="Banfield J.F."/>
        </authorList>
    </citation>
    <scope>NUCLEOTIDE SEQUENCE [LARGE SCALE GENOMIC DNA]</scope>
    <source>
        <strain evidence="7">RIFCSPLOWO2_12_FULL_64_10</strain>
    </source>
</reference>
<comment type="cofactor">
    <cofactor evidence="3">
        <name>Zn(2+)</name>
        <dbReference type="ChEBI" id="CHEBI:29105"/>
    </cofactor>
    <text evidence="3">Binds 1 zinc ion per subunit.</text>
</comment>
<name>A0A1F6D6H5_HANXR</name>
<evidence type="ECO:0000256" key="2">
    <source>
        <dbReference type="ARBA" id="ARBA00022679"/>
    </source>
</evidence>
<keyword evidence="1 4" id="KW-0489">Methyltransferase</keyword>
<dbReference type="PIRSF" id="PIRSF037505">
    <property type="entry name" value="Betaine_HMT"/>
    <property type="match status" value="1"/>
</dbReference>
<sequence length="296" mass="32273">MEGILERLAKGPVLGDGGYVYILRQRGLPMVGYSPQDVLTHADAVQQLQQEFFDAGAEVLQAETFGGTRNRLEEVGQGDQFEAIHRRAMEIARNVSQGRALIAGSVGSTLGSRYRMGDADRVRPWYEEECALLKDLGADFLILETFYFLENALTALKAAKSTGLVAMVTMSCKPALTSREGFQMDYCAKILKDEGADIVGLNCAQDPALMLPLMERIRKAVDGPVAAQPVAVECHPHAIYMGQREGPWTDYVLPPQTMADFARRALEAGIDYIGSCCGSGPEHVRAMAGAMGRKPR</sequence>
<comment type="caution">
    <text evidence="6">The sequence shown here is derived from an EMBL/GenBank/DDBJ whole genome shotgun (WGS) entry which is preliminary data.</text>
</comment>
<organism evidence="6 7">
    <name type="scientific">Handelsmanbacteria sp. (strain RIFCSPLOWO2_12_FULL_64_10)</name>
    <dbReference type="NCBI Taxonomy" id="1817868"/>
    <lineage>
        <taxon>Bacteria</taxon>
        <taxon>Candidatus Handelsmaniibacteriota</taxon>
    </lineage>
</organism>
<dbReference type="PANTHER" id="PTHR11103:SF18">
    <property type="entry name" value="SLR1189 PROTEIN"/>
    <property type="match status" value="1"/>
</dbReference>
<evidence type="ECO:0000259" key="5">
    <source>
        <dbReference type="PROSITE" id="PS50970"/>
    </source>
</evidence>
<dbReference type="InterPro" id="IPR036589">
    <property type="entry name" value="HCY_dom_sf"/>
</dbReference>